<feature type="compositionally biased region" description="Polar residues" evidence="2">
    <location>
        <begin position="167"/>
        <end position="178"/>
    </location>
</feature>
<dbReference type="PROSITE" id="PS50089">
    <property type="entry name" value="ZF_RING_2"/>
    <property type="match status" value="1"/>
</dbReference>
<evidence type="ECO:0000313" key="5">
    <source>
        <dbReference type="Proteomes" id="UP001428341"/>
    </source>
</evidence>
<gene>
    <name evidence="4" type="ORF">WN944_016541</name>
</gene>
<dbReference type="Proteomes" id="UP001428341">
    <property type="component" value="Unassembled WGS sequence"/>
</dbReference>
<dbReference type="Gene3D" id="3.30.40.10">
    <property type="entry name" value="Zinc/RING finger domain, C3HC4 (zinc finger)"/>
    <property type="match status" value="1"/>
</dbReference>
<dbReference type="Pfam" id="PF13920">
    <property type="entry name" value="zf-C3HC4_3"/>
    <property type="match status" value="1"/>
</dbReference>
<feature type="domain" description="RING-type" evidence="3">
    <location>
        <begin position="358"/>
        <end position="396"/>
    </location>
</feature>
<evidence type="ECO:0000256" key="2">
    <source>
        <dbReference type="SAM" id="MobiDB-lite"/>
    </source>
</evidence>
<comment type="caution">
    <text evidence="4">The sequence shown here is derived from an EMBL/GenBank/DDBJ whole genome shotgun (WGS) entry which is preliminary data.</text>
</comment>
<evidence type="ECO:0000313" key="4">
    <source>
        <dbReference type="EMBL" id="KAK9201340.1"/>
    </source>
</evidence>
<feature type="compositionally biased region" description="Polar residues" evidence="2">
    <location>
        <begin position="191"/>
        <end position="203"/>
    </location>
</feature>
<accession>A0AAP0MEK0</accession>
<sequence>MEESGGGGGGGGEGDGGVVIGRRITLLDQMSAVQDRRDPLAGLTLDAILTNKRPSPPRAPAGRTLLDIIRDEDPNGKNFGHKDRKSWKLFRDRLRLKRAGAAWTSSVRIPTSDIPIPSSSLSNSNPRSQLIRRSSVRFQTNPAGELASQLEDNRGPPPQFARRPSSKVASSSPGPTQSSHHEDSPEGEGSPTRSSRQPQLSRHNSTRVEAASNTVSEDNSVDPFDVAREGTRRLAVVLAQERQLSAREAVAAQEAAEAEAAAAAAAAEAEAEAEAEASVQVEAEAEAAEPVQPRQPRMSLMDLLEETDRQMGLEGSRYAVGEDEEEEEEDEAEAEAEGEYEEEGDDVEENAGGIEHNCCVCMVRHKGAAFIPCGHTFCRLCSRELWVQRGNCPLCNAFTPYPEVRKGFGAQKIHKVTILSMGVEPQNSSTWETKNLFLLIFKPLELFFHSALTFNNMKTASDTISSVYLDFVSEGPTRTSRIYNGASIRSNIGHRILSRRRSDSVY</sequence>
<evidence type="ECO:0000259" key="3">
    <source>
        <dbReference type="PROSITE" id="PS50089"/>
    </source>
</evidence>
<proteinExistence type="predicted"/>
<feature type="region of interest" description="Disordered" evidence="2">
    <location>
        <begin position="311"/>
        <end position="347"/>
    </location>
</feature>
<protein>
    <recommendedName>
        <fullName evidence="3">RING-type domain-containing protein</fullName>
    </recommendedName>
</protein>
<dbReference type="InterPro" id="IPR013083">
    <property type="entry name" value="Znf_RING/FYVE/PHD"/>
</dbReference>
<keyword evidence="1" id="KW-0863">Zinc-finger</keyword>
<dbReference type="AlphaFoldDB" id="A0AAP0MEK0"/>
<dbReference type="EMBL" id="JBCGBO010000005">
    <property type="protein sequence ID" value="KAK9201340.1"/>
    <property type="molecule type" value="Genomic_DNA"/>
</dbReference>
<feature type="region of interest" description="Disordered" evidence="2">
    <location>
        <begin position="109"/>
        <end position="129"/>
    </location>
</feature>
<feature type="compositionally biased region" description="Low complexity" evidence="2">
    <location>
        <begin position="109"/>
        <end position="128"/>
    </location>
</feature>
<dbReference type="GO" id="GO:0008270">
    <property type="term" value="F:zinc ion binding"/>
    <property type="evidence" value="ECO:0007669"/>
    <property type="project" value="UniProtKB-KW"/>
</dbReference>
<dbReference type="InterPro" id="IPR001841">
    <property type="entry name" value="Znf_RING"/>
</dbReference>
<dbReference type="SMART" id="SM00184">
    <property type="entry name" value="RING"/>
    <property type="match status" value="1"/>
</dbReference>
<feature type="region of interest" description="Disordered" evidence="2">
    <location>
        <begin position="267"/>
        <end position="298"/>
    </location>
</feature>
<reference evidence="4 5" key="1">
    <citation type="submission" date="2024-05" db="EMBL/GenBank/DDBJ databases">
        <title>Haplotype-resolved chromosome-level genome assembly of Huyou (Citrus changshanensis).</title>
        <authorList>
            <person name="Miao C."/>
            <person name="Chen W."/>
            <person name="Wu Y."/>
            <person name="Wang L."/>
            <person name="Zhao S."/>
            <person name="Grierson D."/>
            <person name="Xu C."/>
            <person name="Chen K."/>
        </authorList>
    </citation>
    <scope>NUCLEOTIDE SEQUENCE [LARGE SCALE GENOMIC DNA]</scope>
    <source>
        <strain evidence="4">01-14</strain>
        <tissue evidence="4">Leaf</tissue>
    </source>
</reference>
<keyword evidence="1" id="KW-0479">Metal-binding</keyword>
<dbReference type="PANTHER" id="PTHR46629">
    <property type="entry name" value="OS01G0917900 PROTEIN"/>
    <property type="match status" value="1"/>
</dbReference>
<organism evidence="4 5">
    <name type="scientific">Citrus x changshan-huyou</name>
    <dbReference type="NCBI Taxonomy" id="2935761"/>
    <lineage>
        <taxon>Eukaryota</taxon>
        <taxon>Viridiplantae</taxon>
        <taxon>Streptophyta</taxon>
        <taxon>Embryophyta</taxon>
        <taxon>Tracheophyta</taxon>
        <taxon>Spermatophyta</taxon>
        <taxon>Magnoliopsida</taxon>
        <taxon>eudicotyledons</taxon>
        <taxon>Gunneridae</taxon>
        <taxon>Pentapetalae</taxon>
        <taxon>rosids</taxon>
        <taxon>malvids</taxon>
        <taxon>Sapindales</taxon>
        <taxon>Rutaceae</taxon>
        <taxon>Aurantioideae</taxon>
        <taxon>Citrus</taxon>
    </lineage>
</organism>
<keyword evidence="1" id="KW-0862">Zinc</keyword>
<feature type="compositionally biased region" description="Acidic residues" evidence="2">
    <location>
        <begin position="321"/>
        <end position="347"/>
    </location>
</feature>
<dbReference type="CDD" id="cd16449">
    <property type="entry name" value="RING-HC"/>
    <property type="match status" value="1"/>
</dbReference>
<evidence type="ECO:0000256" key="1">
    <source>
        <dbReference type="PROSITE-ProRule" id="PRU00175"/>
    </source>
</evidence>
<name>A0AAP0MEK0_9ROSI</name>
<keyword evidence="5" id="KW-1185">Reference proteome</keyword>
<feature type="region of interest" description="Disordered" evidence="2">
    <location>
        <begin position="146"/>
        <end position="224"/>
    </location>
</feature>
<dbReference type="SUPFAM" id="SSF57850">
    <property type="entry name" value="RING/U-box"/>
    <property type="match status" value="1"/>
</dbReference>